<protein>
    <recommendedName>
        <fullName evidence="4">PBS lyase HEAT domain protein repeat-containing protein</fullName>
    </recommendedName>
</protein>
<organism evidence="2 3">
    <name type="scientific">Paractinoplanes pyxinae</name>
    <dbReference type="NCBI Taxonomy" id="2997416"/>
    <lineage>
        <taxon>Bacteria</taxon>
        <taxon>Bacillati</taxon>
        <taxon>Actinomycetota</taxon>
        <taxon>Actinomycetes</taxon>
        <taxon>Micromonosporales</taxon>
        <taxon>Micromonosporaceae</taxon>
        <taxon>Paractinoplanes</taxon>
    </lineage>
</organism>
<evidence type="ECO:0000313" key="3">
    <source>
        <dbReference type="Proteomes" id="UP001151002"/>
    </source>
</evidence>
<evidence type="ECO:0000313" key="2">
    <source>
        <dbReference type="EMBL" id="MCY1139274.1"/>
    </source>
</evidence>
<feature type="region of interest" description="Disordered" evidence="1">
    <location>
        <begin position="70"/>
        <end position="120"/>
    </location>
</feature>
<evidence type="ECO:0008006" key="4">
    <source>
        <dbReference type="Google" id="ProtNLM"/>
    </source>
</evidence>
<dbReference type="SUPFAM" id="SSF48371">
    <property type="entry name" value="ARM repeat"/>
    <property type="match status" value="1"/>
</dbReference>
<dbReference type="Proteomes" id="UP001151002">
    <property type="component" value="Unassembled WGS sequence"/>
</dbReference>
<keyword evidence="3" id="KW-1185">Reference proteome</keyword>
<dbReference type="Gene3D" id="1.25.10.10">
    <property type="entry name" value="Leucine-rich Repeat Variant"/>
    <property type="match status" value="2"/>
</dbReference>
<accession>A0ABT4AYI7</accession>
<reference evidence="2" key="1">
    <citation type="submission" date="2022-11" db="EMBL/GenBank/DDBJ databases">
        <authorList>
            <person name="Somphong A."/>
            <person name="Phongsopitanun W."/>
        </authorList>
    </citation>
    <scope>NUCLEOTIDE SEQUENCE</scope>
    <source>
        <strain evidence="2">Pm04-4</strain>
    </source>
</reference>
<dbReference type="RefSeq" id="WP_267563388.1">
    <property type="nucleotide sequence ID" value="NZ_JAPNTZ010000005.1"/>
</dbReference>
<proteinExistence type="predicted"/>
<dbReference type="EMBL" id="JAPNTZ010000005">
    <property type="protein sequence ID" value="MCY1139274.1"/>
    <property type="molecule type" value="Genomic_DNA"/>
</dbReference>
<evidence type="ECO:0000256" key="1">
    <source>
        <dbReference type="SAM" id="MobiDB-lite"/>
    </source>
</evidence>
<name>A0ABT4AYI7_9ACTN</name>
<dbReference type="InterPro" id="IPR016024">
    <property type="entry name" value="ARM-type_fold"/>
</dbReference>
<sequence>MFSGMDDIDWGRMRHAYGPATQVPGWVRGLVDLDPAVREESLDAMYGAVHHQGDVYKCTVEAVPFLLKALTTPSPGSDTTATPSSPGRPGATPSSPGRPGATPSSPGRLGAASSTAASPLPGRHGIAELLASIAGAELGDGGAMDRRIRKARKLIAAAAPALAVLAADPDPAVRAAMAKLLPEDVLLDRLAVEDDPVVLRALLDGLSETDVPTDLLLAAAANSLLASTSVAALVAVARKDPEQVPADELASRLERAYAEEAEPAASAGFRTDTLIGSVRVATEKLDAGRRAPHAARLIDQLTDALGPRVPLRIEMLEQLLRSPHADIVQDALFGTGKLIDRWRGDYRVLVHLVAGHLTHPDGRIRDQAARLLSHWYPLTAPVADPVHAALVALPDWLVRYQSGPPGLHPAVEILGALGDERALPYLLETLTFDQRPRSTPGLLAHYPQAAIEAILPLLPSPDFHAVLRAAGPAAAPAVPALLEMPLDDAAALTLGAIGPAASVAVPALRAAASGTEERLAVNAAGALWRILGDPDVLPLLVDQLGGRATVNALEQIGAMGPAASAAVPAVRPFLDGDAQAWWLPTRAAIALWRLTSEPGRALPVLTAAWNANPHTRPAIADAASGPLAAGLAPLFQAELDRPQRHGVSSTTWSSNQVATDERLTARLRTFVQPRAS</sequence>
<comment type="caution">
    <text evidence="2">The sequence shown here is derived from an EMBL/GenBank/DDBJ whole genome shotgun (WGS) entry which is preliminary data.</text>
</comment>
<feature type="compositionally biased region" description="Polar residues" evidence="1">
    <location>
        <begin position="71"/>
        <end position="85"/>
    </location>
</feature>
<dbReference type="InterPro" id="IPR011989">
    <property type="entry name" value="ARM-like"/>
</dbReference>
<gene>
    <name evidence="2" type="ORF">OWR29_14840</name>
</gene>